<evidence type="ECO:0000313" key="2">
    <source>
        <dbReference type="EMBL" id="CAE0834717.1"/>
    </source>
</evidence>
<evidence type="ECO:0000256" key="1">
    <source>
        <dbReference type="SAM" id="MobiDB-lite"/>
    </source>
</evidence>
<name>A0A6T2J8Y5_9EUGL</name>
<feature type="region of interest" description="Disordered" evidence="1">
    <location>
        <begin position="1"/>
        <end position="58"/>
    </location>
</feature>
<protein>
    <submittedName>
        <fullName evidence="2">Uncharacterized protein</fullName>
    </submittedName>
</protein>
<feature type="compositionally biased region" description="Polar residues" evidence="1">
    <location>
        <begin position="8"/>
        <end position="31"/>
    </location>
</feature>
<proteinExistence type="predicted"/>
<reference evidence="2" key="1">
    <citation type="submission" date="2021-01" db="EMBL/GenBank/DDBJ databases">
        <authorList>
            <person name="Corre E."/>
            <person name="Pelletier E."/>
            <person name="Niang G."/>
            <person name="Scheremetjew M."/>
            <person name="Finn R."/>
            <person name="Kale V."/>
            <person name="Holt S."/>
            <person name="Cochrane G."/>
            <person name="Meng A."/>
            <person name="Brown T."/>
            <person name="Cohen L."/>
        </authorList>
    </citation>
    <scope>NUCLEOTIDE SEQUENCE</scope>
    <source>
        <strain evidence="2">CCMP1594</strain>
    </source>
</reference>
<dbReference type="EMBL" id="HBJA01133946">
    <property type="protein sequence ID" value="CAE0834717.1"/>
    <property type="molecule type" value="Transcribed_RNA"/>
</dbReference>
<dbReference type="EMBL" id="HBJA01133951">
    <property type="protein sequence ID" value="CAE0834719.1"/>
    <property type="molecule type" value="Transcribed_RNA"/>
</dbReference>
<organism evidence="2">
    <name type="scientific">Eutreptiella gymnastica</name>
    <dbReference type="NCBI Taxonomy" id="73025"/>
    <lineage>
        <taxon>Eukaryota</taxon>
        <taxon>Discoba</taxon>
        <taxon>Euglenozoa</taxon>
        <taxon>Euglenida</taxon>
        <taxon>Spirocuta</taxon>
        <taxon>Euglenophyceae</taxon>
        <taxon>Eutreptiales</taxon>
        <taxon>Eutreptiaceae</taxon>
        <taxon>Eutreptiella</taxon>
    </lineage>
</organism>
<accession>A0A6T2J8Y5</accession>
<evidence type="ECO:0000313" key="3">
    <source>
        <dbReference type="EMBL" id="CAE0834719.1"/>
    </source>
</evidence>
<gene>
    <name evidence="2" type="ORF">EGYM00163_LOCUS46021</name>
    <name evidence="3" type="ORF">EGYM00163_LOCUS46023</name>
</gene>
<sequence length="140" mass="14530">MPERHSPHTSAQACAQPSVSNSGSELSTLGSVQVPEGSKAAASLPAPAQGNLRCKSPVRWPLDRPESVKGWRVSESGCGRLTCGQQRLEVGCGANCHSAPALGPLTLLTSGSAGKTEIHGKGRTLGADFRNTNLLLTFAR</sequence>
<dbReference type="AlphaFoldDB" id="A0A6T2J8Y5"/>